<dbReference type="EMBL" id="NBTM02000001">
    <property type="protein sequence ID" value="PNL91684.1"/>
    <property type="molecule type" value="Genomic_DNA"/>
</dbReference>
<evidence type="ECO:0000256" key="3">
    <source>
        <dbReference type="ARBA" id="ARBA00023163"/>
    </source>
</evidence>
<keyword evidence="3" id="KW-0804">Transcription</keyword>
<dbReference type="Proteomes" id="UP000192813">
    <property type="component" value="Unassembled WGS sequence"/>
</dbReference>
<dbReference type="InterPro" id="IPR036388">
    <property type="entry name" value="WH-like_DNA-bd_sf"/>
</dbReference>
<evidence type="ECO:0000259" key="4">
    <source>
        <dbReference type="PROSITE" id="PS50949"/>
    </source>
</evidence>
<keyword evidence="1" id="KW-0805">Transcription regulation</keyword>
<protein>
    <submittedName>
        <fullName evidence="5">GntR family transcriptional regulator</fullName>
    </submittedName>
</protein>
<dbReference type="RefSeq" id="WP_083068846.1">
    <property type="nucleotide sequence ID" value="NZ_JALXKY010000004.1"/>
</dbReference>
<dbReference type="InterPro" id="IPR000524">
    <property type="entry name" value="Tscrpt_reg_HTH_GntR"/>
</dbReference>
<organism evidence="5 6">
    <name type="scientific">Aerococcus viridans</name>
    <dbReference type="NCBI Taxonomy" id="1377"/>
    <lineage>
        <taxon>Bacteria</taxon>
        <taxon>Bacillati</taxon>
        <taxon>Bacillota</taxon>
        <taxon>Bacilli</taxon>
        <taxon>Lactobacillales</taxon>
        <taxon>Aerococcaceae</taxon>
        <taxon>Aerococcus</taxon>
    </lineage>
</organism>
<dbReference type="AlphaFoldDB" id="A0A2J9PMV6"/>
<evidence type="ECO:0000313" key="6">
    <source>
        <dbReference type="Proteomes" id="UP000192813"/>
    </source>
</evidence>
<dbReference type="GO" id="GO:0003700">
    <property type="term" value="F:DNA-binding transcription factor activity"/>
    <property type="evidence" value="ECO:0007669"/>
    <property type="project" value="InterPro"/>
</dbReference>
<dbReference type="InterPro" id="IPR036390">
    <property type="entry name" value="WH_DNA-bd_sf"/>
</dbReference>
<dbReference type="SUPFAM" id="SSF46785">
    <property type="entry name" value="Winged helix' DNA-binding domain"/>
    <property type="match status" value="1"/>
</dbReference>
<dbReference type="CDD" id="cd07377">
    <property type="entry name" value="WHTH_GntR"/>
    <property type="match status" value="1"/>
</dbReference>
<gene>
    <name evidence="5" type="ORF">A6J77_005390</name>
</gene>
<evidence type="ECO:0000256" key="2">
    <source>
        <dbReference type="ARBA" id="ARBA00023125"/>
    </source>
</evidence>
<evidence type="ECO:0000313" key="5">
    <source>
        <dbReference type="EMBL" id="PNL91684.1"/>
    </source>
</evidence>
<evidence type="ECO:0000256" key="1">
    <source>
        <dbReference type="ARBA" id="ARBA00023015"/>
    </source>
</evidence>
<keyword evidence="2" id="KW-0238">DNA-binding</keyword>
<dbReference type="PROSITE" id="PS50949">
    <property type="entry name" value="HTH_GNTR"/>
    <property type="match status" value="1"/>
</dbReference>
<accession>A0A2J9PMV6</accession>
<dbReference type="Pfam" id="PF00392">
    <property type="entry name" value="GntR"/>
    <property type="match status" value="1"/>
</dbReference>
<proteinExistence type="predicted"/>
<dbReference type="PANTHER" id="PTHR43537">
    <property type="entry name" value="TRANSCRIPTIONAL REGULATOR, GNTR FAMILY"/>
    <property type="match status" value="1"/>
</dbReference>
<feature type="domain" description="HTH gntR-type" evidence="4">
    <location>
        <begin position="5"/>
        <end position="72"/>
    </location>
</feature>
<name>A0A2J9PMV6_9LACT</name>
<sequence length="218" mass="25781">MAKTKSYKDIAYQYLKEQIDSNLLLPDTHLKEVEIAETLGMSRTPVRKAMAQLAEEDYIRIEQYKGAVVAKNALNARAIVERLQFIELLTMNLFQQMQNKDVQVDTERVEELKQIISESLATYDLETYFDTEFKMFTYLVSFYPNSYFRQVTLNTIQPLHELYIKEAKEDHSTFKREANDLKEIYPTMLKALVHKDYAMARKQARIWINQLILYQINK</sequence>
<dbReference type="PANTHER" id="PTHR43537:SF45">
    <property type="entry name" value="GNTR FAMILY REGULATORY PROTEIN"/>
    <property type="match status" value="1"/>
</dbReference>
<dbReference type="SMART" id="SM00345">
    <property type="entry name" value="HTH_GNTR"/>
    <property type="match status" value="1"/>
</dbReference>
<reference evidence="6" key="1">
    <citation type="submission" date="2017-12" db="EMBL/GenBank/DDBJ databases">
        <title>FDA dAtabase for Regulatory Grade micrObial Sequences (FDA-ARGOS): Supporting development and validation of Infectious Disease Dx tests.</title>
        <authorList>
            <person name="Hoffmann M."/>
            <person name="Allard M."/>
            <person name="Evans P."/>
            <person name="Brown E."/>
            <person name="Tallon L."/>
            <person name="Sadzewicz L."/>
            <person name="Sengamalay N."/>
            <person name="Ott S."/>
            <person name="Godinez A."/>
            <person name="Nagaraj S."/>
            <person name="Vavikolanu K."/>
            <person name="Aluvathingal J."/>
            <person name="Nadendla S."/>
            <person name="Sichtig H."/>
        </authorList>
    </citation>
    <scope>NUCLEOTIDE SEQUENCE [LARGE SCALE GENOMIC DNA]</scope>
    <source>
        <strain evidence="6">FDAARGOS_249</strain>
    </source>
</reference>
<comment type="caution">
    <text evidence="5">The sequence shown here is derived from an EMBL/GenBank/DDBJ whole genome shotgun (WGS) entry which is preliminary data.</text>
</comment>
<dbReference type="GO" id="GO:0003677">
    <property type="term" value="F:DNA binding"/>
    <property type="evidence" value="ECO:0007669"/>
    <property type="project" value="UniProtKB-KW"/>
</dbReference>
<dbReference type="Gene3D" id="1.10.10.10">
    <property type="entry name" value="Winged helix-like DNA-binding domain superfamily/Winged helix DNA-binding domain"/>
    <property type="match status" value="1"/>
</dbReference>